<dbReference type="Pfam" id="PF13847">
    <property type="entry name" value="Methyltransf_31"/>
    <property type="match status" value="1"/>
</dbReference>
<feature type="region of interest" description="SAM motif I" evidence="9">
    <location>
        <begin position="863"/>
        <end position="872"/>
    </location>
</feature>
<feature type="compositionally biased region" description="Polar residues" evidence="10">
    <location>
        <begin position="41"/>
        <end position="50"/>
    </location>
</feature>
<name>A0ABD3N6U5_9STRA</name>
<feature type="transmembrane region" description="Helical" evidence="11">
    <location>
        <begin position="400"/>
        <end position="418"/>
    </location>
</feature>
<evidence type="ECO:0000256" key="2">
    <source>
        <dbReference type="ARBA" id="ARBA00022448"/>
    </source>
</evidence>
<feature type="transmembrane region" description="Helical" evidence="11">
    <location>
        <begin position="338"/>
        <end position="362"/>
    </location>
</feature>
<evidence type="ECO:0000256" key="4">
    <source>
        <dbReference type="ARBA" id="ARBA00022679"/>
    </source>
</evidence>
<evidence type="ECO:0000256" key="9">
    <source>
        <dbReference type="PROSITE-ProRule" id="PRU00914"/>
    </source>
</evidence>
<keyword evidence="4 9" id="KW-0808">Transferase</keyword>
<dbReference type="Pfam" id="PF01699">
    <property type="entry name" value="Na_Ca_ex"/>
    <property type="match status" value="1"/>
</dbReference>
<dbReference type="Gene3D" id="1.20.1420.30">
    <property type="entry name" value="NCX, central ion-binding region"/>
    <property type="match status" value="1"/>
</dbReference>
<dbReference type="GO" id="GO:0008168">
    <property type="term" value="F:methyltransferase activity"/>
    <property type="evidence" value="ECO:0007669"/>
    <property type="project" value="UniProtKB-KW"/>
</dbReference>
<feature type="compositionally biased region" description="Low complexity" evidence="10">
    <location>
        <begin position="722"/>
        <end position="743"/>
    </location>
</feature>
<organism evidence="14 15">
    <name type="scientific">Discostella pseudostelligera</name>
    <dbReference type="NCBI Taxonomy" id="259834"/>
    <lineage>
        <taxon>Eukaryota</taxon>
        <taxon>Sar</taxon>
        <taxon>Stramenopiles</taxon>
        <taxon>Ochrophyta</taxon>
        <taxon>Bacillariophyta</taxon>
        <taxon>Coscinodiscophyceae</taxon>
        <taxon>Thalassiosirophycidae</taxon>
        <taxon>Stephanodiscales</taxon>
        <taxon>Stephanodiscaceae</taxon>
        <taxon>Discostella</taxon>
    </lineage>
</organism>
<evidence type="ECO:0000256" key="5">
    <source>
        <dbReference type="ARBA" id="ARBA00022691"/>
    </source>
</evidence>
<feature type="region of interest" description="Disordered" evidence="10">
    <location>
        <begin position="585"/>
        <end position="615"/>
    </location>
</feature>
<evidence type="ECO:0000256" key="6">
    <source>
        <dbReference type="ARBA" id="ARBA00022692"/>
    </source>
</evidence>
<evidence type="ECO:0000313" key="14">
    <source>
        <dbReference type="EMBL" id="KAL3771748.1"/>
    </source>
</evidence>
<evidence type="ECO:0000313" key="15">
    <source>
        <dbReference type="Proteomes" id="UP001530293"/>
    </source>
</evidence>
<dbReference type="InterPro" id="IPR029063">
    <property type="entry name" value="SAM-dependent_MTases_sf"/>
</dbReference>
<dbReference type="InterPro" id="IPR004837">
    <property type="entry name" value="NaCa_Exmemb"/>
</dbReference>
<feature type="domain" description="Methyltransferase" evidence="13">
    <location>
        <begin position="858"/>
        <end position="967"/>
    </location>
</feature>
<evidence type="ECO:0000256" key="10">
    <source>
        <dbReference type="SAM" id="MobiDB-lite"/>
    </source>
</evidence>
<evidence type="ECO:0000256" key="1">
    <source>
        <dbReference type="ARBA" id="ARBA00004141"/>
    </source>
</evidence>
<feature type="region of interest" description="Disordered" evidence="10">
    <location>
        <begin position="722"/>
        <end position="745"/>
    </location>
</feature>
<dbReference type="EMBL" id="JALLBG020000021">
    <property type="protein sequence ID" value="KAL3771748.1"/>
    <property type="molecule type" value="Genomic_DNA"/>
</dbReference>
<comment type="subcellular location">
    <subcellularLocation>
        <location evidence="1">Membrane</location>
        <topology evidence="1">Multi-pass membrane protein</topology>
    </subcellularLocation>
</comment>
<evidence type="ECO:0000259" key="12">
    <source>
        <dbReference type="Pfam" id="PF01699"/>
    </source>
</evidence>
<keyword evidence="8 11" id="KW-0472">Membrane</keyword>
<keyword evidence="6 11" id="KW-0812">Transmembrane</keyword>
<feature type="region of interest" description="SAM motif II" evidence="9">
    <location>
        <begin position="927"/>
        <end position="935"/>
    </location>
</feature>
<protein>
    <recommendedName>
        <fullName evidence="16">Methyltransferase type 11 domain-containing protein</fullName>
    </recommendedName>
</protein>
<accession>A0ABD3N6U5</accession>
<dbReference type="InterPro" id="IPR025774">
    <property type="entry name" value="PiNMT-like"/>
</dbReference>
<keyword evidence="2" id="KW-0813">Transport</keyword>
<evidence type="ECO:0000259" key="13">
    <source>
        <dbReference type="Pfam" id="PF13847"/>
    </source>
</evidence>
<comment type="caution">
    <text evidence="14">The sequence shown here is derived from an EMBL/GenBank/DDBJ whole genome shotgun (WGS) entry which is preliminary data.</text>
</comment>
<keyword evidence="15" id="KW-1185">Reference proteome</keyword>
<evidence type="ECO:0000256" key="11">
    <source>
        <dbReference type="SAM" id="Phobius"/>
    </source>
</evidence>
<evidence type="ECO:0000256" key="3">
    <source>
        <dbReference type="ARBA" id="ARBA00022603"/>
    </source>
</evidence>
<dbReference type="InterPro" id="IPR051359">
    <property type="entry name" value="CaCA_antiporter"/>
</dbReference>
<dbReference type="PANTHER" id="PTHR12266:SF0">
    <property type="entry name" value="MITOCHONDRIAL SODIUM_CALCIUM EXCHANGER PROTEIN"/>
    <property type="match status" value="1"/>
</dbReference>
<dbReference type="PANTHER" id="PTHR12266">
    <property type="entry name" value="NA+/CA2+ K+ INDEPENDENT EXCHANGER"/>
    <property type="match status" value="1"/>
</dbReference>
<feature type="transmembrane region" description="Helical" evidence="11">
    <location>
        <begin position="261"/>
        <end position="280"/>
    </location>
</feature>
<dbReference type="FunFam" id="3.40.50.150:FF:000669">
    <property type="entry name" value="Cyanobacterial-type MPBQ/MSBQ methyltransferase"/>
    <property type="match status" value="1"/>
</dbReference>
<keyword evidence="7 11" id="KW-1133">Transmembrane helix</keyword>
<reference evidence="14 15" key="1">
    <citation type="submission" date="2024-10" db="EMBL/GenBank/DDBJ databases">
        <title>Updated reference genomes for cyclostephanoid diatoms.</title>
        <authorList>
            <person name="Roberts W.R."/>
            <person name="Alverson A.J."/>
        </authorList>
    </citation>
    <scope>NUCLEOTIDE SEQUENCE [LARGE SCALE GENOMIC DNA]</scope>
    <source>
        <strain evidence="14 15">AJA232-27</strain>
    </source>
</reference>
<feature type="transmembrane region" description="Helical" evidence="11">
    <location>
        <begin position="100"/>
        <end position="122"/>
    </location>
</feature>
<feature type="region of interest" description="Disordered" evidence="10">
    <location>
        <begin position="41"/>
        <end position="61"/>
    </location>
</feature>
<feature type="domain" description="Sodium/calcium exchanger membrane region" evidence="12">
    <location>
        <begin position="270"/>
        <end position="413"/>
    </location>
</feature>
<keyword evidence="3 9" id="KW-0489">Methyltransferase</keyword>
<gene>
    <name evidence="14" type="ORF">ACHAWU_010059</name>
</gene>
<dbReference type="GO" id="GO:0032259">
    <property type="term" value="P:methylation"/>
    <property type="evidence" value="ECO:0007669"/>
    <property type="project" value="UniProtKB-UniRule"/>
</dbReference>
<dbReference type="Gene3D" id="3.40.50.150">
    <property type="entry name" value="Vaccinia Virus protein VP39"/>
    <property type="match status" value="1"/>
</dbReference>
<dbReference type="InterPro" id="IPR044880">
    <property type="entry name" value="NCX_ion-bd_dom_sf"/>
</dbReference>
<dbReference type="CDD" id="cd02440">
    <property type="entry name" value="AdoMet_MTases"/>
    <property type="match status" value="1"/>
</dbReference>
<dbReference type="InterPro" id="IPR025714">
    <property type="entry name" value="Methyltranfer_dom"/>
</dbReference>
<dbReference type="PROSITE" id="PS51581">
    <property type="entry name" value="SAM_GTMT"/>
    <property type="match status" value="1"/>
</dbReference>
<sequence length="1085" mass="119560">MRRPVFPEDGEECTAMMTHHHRHHHLHHHHHVHRLPTMVDSQAPSTTKTPAVSEPATSSISPSIMSTTTAITSGNRINGKSDMDFNKLRWRERQRHHRHLVTHTALVLTACTITFLILLLGISTTTTTTFFSVEQAGGDRIDHLTSHSRIIYSTKQNYGRALEDEDGAVNNDDTISNTNINGAEDVTDGNYSAYRCDDIYTNTPSFYDESSNYDNSDSTSTSATTTTTNKRCQYAKTCENNTGLLFPFVFCHTSFLSPMQFMLLLSPFILLLLTLLFRLLGSTADEYFSPALEMFSSELGLPPRFAGVTLLALGNGASDVSATMNAVWSDPTNGYKMSLGALTGASMFVTTIVAGMVILANGGVICRGALLRDVAALGVTVVVVALSLLGGEVGSATESLFISIYVIYVLIVLIADVYHRAIMLPRLRHEAELAERQRQMNAVDVASQFAGGEAWGAFASSGGSVVSSSVSTDGIIAVRNFFSDDDRTHISAPPVMEDDGRQPHISCTTPIMKSRTLNAVLAALSNYNDVANDMNKEGAGGDNRDDANNASLDIRRCRNGWGVESTVEGPLSFDRPVVLHGADGILTRHPHHHPHSQPDRMGSGSGGGDHGQSPYRIMEDMDIVDRLCIRDGSTGYPAYSWVGAMHDGRQELLAHFKEYWIDFMEDEASSRLEKCLMVLEFPMTIARKHNIRCICTMGRAIASAAAATYGFLLASSSTTAFTTQSGSRSSSVNESVRSPSSTSLSMGLKSNVLSNVVSKAIQHPIATTVAGSAIVTTAAVKLVLDRPSRTYSADSVAREYDAWTQDGILEYYWGEHIHLGYYNDEEMAAGYKKKDFIQAKYDFIDEMMKFGGIDPTVDSGAKVLDVGCGFGGTSRYLADKLGPSADVTGITLSPNQVKRGTELAAERGLSNAKFMVMNALEMDFPDNTFDIVWACESGEHMPDKEAYINEMMRVLKPGGKFVMATWCQRDDREVPFSEKDKRDLRFLYEEWTHPYFISIEAYKELIDATKLMGPVKTADWVTETIASWRHSIWVGIYDPVGWIFKPTKYLKCVRDAYCLERMHRAFKRGLMQYGMFAATKAKKDD</sequence>
<dbReference type="GO" id="GO:0016020">
    <property type="term" value="C:membrane"/>
    <property type="evidence" value="ECO:0007669"/>
    <property type="project" value="UniProtKB-SubCell"/>
</dbReference>
<feature type="region of interest" description="SAM motif III" evidence="9">
    <location>
        <begin position="954"/>
        <end position="963"/>
    </location>
</feature>
<comment type="similarity">
    <text evidence="9">Belongs to the class I-like SAM-binding methyltransferase superfamily. gTMT family.</text>
</comment>
<evidence type="ECO:0008006" key="16">
    <source>
        <dbReference type="Google" id="ProtNLM"/>
    </source>
</evidence>
<evidence type="ECO:0000256" key="8">
    <source>
        <dbReference type="ARBA" id="ARBA00023136"/>
    </source>
</evidence>
<dbReference type="SUPFAM" id="SSF53335">
    <property type="entry name" value="S-adenosyl-L-methionine-dependent methyltransferases"/>
    <property type="match status" value="1"/>
</dbReference>
<proteinExistence type="inferred from homology"/>
<dbReference type="Proteomes" id="UP001530293">
    <property type="component" value="Unassembled WGS sequence"/>
</dbReference>
<dbReference type="AlphaFoldDB" id="A0ABD3N6U5"/>
<feature type="transmembrane region" description="Helical" evidence="11">
    <location>
        <begin position="374"/>
        <end position="394"/>
    </location>
</feature>
<keyword evidence="5 9" id="KW-0949">S-adenosyl-L-methionine</keyword>
<evidence type="ECO:0000256" key="7">
    <source>
        <dbReference type="ARBA" id="ARBA00022989"/>
    </source>
</evidence>